<protein>
    <recommendedName>
        <fullName evidence="1">Gfo/Idh/MocA-like oxidoreductase N-terminal domain-containing protein</fullName>
    </recommendedName>
</protein>
<accession>X1F5V8</accession>
<dbReference type="AlphaFoldDB" id="X1F5V8"/>
<dbReference type="Gene3D" id="3.40.50.720">
    <property type="entry name" value="NAD(P)-binding Rossmann-like Domain"/>
    <property type="match status" value="1"/>
</dbReference>
<feature type="domain" description="Gfo/Idh/MocA-like oxidoreductase N-terminal" evidence="1">
    <location>
        <begin position="6"/>
        <end position="97"/>
    </location>
</feature>
<dbReference type="InterPro" id="IPR036291">
    <property type="entry name" value="NAD(P)-bd_dom_sf"/>
</dbReference>
<name>X1F5V8_9ZZZZ</name>
<dbReference type="Pfam" id="PF01408">
    <property type="entry name" value="GFO_IDH_MocA"/>
    <property type="match status" value="1"/>
</dbReference>
<evidence type="ECO:0000313" key="2">
    <source>
        <dbReference type="EMBL" id="GAH40986.1"/>
    </source>
</evidence>
<organism evidence="2">
    <name type="scientific">marine sediment metagenome</name>
    <dbReference type="NCBI Taxonomy" id="412755"/>
    <lineage>
        <taxon>unclassified sequences</taxon>
        <taxon>metagenomes</taxon>
        <taxon>ecological metagenomes</taxon>
    </lineage>
</organism>
<reference evidence="2" key="1">
    <citation type="journal article" date="2014" name="Front. Microbiol.">
        <title>High frequency of phylogenetically diverse reductive dehalogenase-homologous genes in deep subseafloor sedimentary metagenomes.</title>
        <authorList>
            <person name="Kawai M."/>
            <person name="Futagami T."/>
            <person name="Toyoda A."/>
            <person name="Takaki Y."/>
            <person name="Nishi S."/>
            <person name="Hori S."/>
            <person name="Arai W."/>
            <person name="Tsubouchi T."/>
            <person name="Morono Y."/>
            <person name="Uchiyama I."/>
            <person name="Ito T."/>
            <person name="Fujiyama A."/>
            <person name="Inagaki F."/>
            <person name="Takami H."/>
        </authorList>
    </citation>
    <scope>NUCLEOTIDE SEQUENCE</scope>
    <source>
        <strain evidence="2">Expedition CK06-06</strain>
    </source>
</reference>
<dbReference type="SUPFAM" id="SSF51735">
    <property type="entry name" value="NAD(P)-binding Rossmann-fold domains"/>
    <property type="match status" value="1"/>
</dbReference>
<proteinExistence type="predicted"/>
<dbReference type="PANTHER" id="PTHR43377">
    <property type="entry name" value="BILIVERDIN REDUCTASE A"/>
    <property type="match status" value="1"/>
</dbReference>
<dbReference type="InterPro" id="IPR000683">
    <property type="entry name" value="Gfo/Idh/MocA-like_OxRdtase_N"/>
</dbReference>
<comment type="caution">
    <text evidence="2">The sequence shown here is derived from an EMBL/GenBank/DDBJ whole genome shotgun (WGS) entry which is preliminary data.</text>
</comment>
<evidence type="ECO:0000259" key="1">
    <source>
        <dbReference type="Pfam" id="PF01408"/>
    </source>
</evidence>
<feature type="non-terminal residue" evidence="2">
    <location>
        <position position="140"/>
    </location>
</feature>
<sequence>MSDMVQVKGVADKSARNRNLASQYKIKAYEDYRDLINKEELDCLIISLPNFLKKECVEYAAEKGIDVFLDKPMARNYAEAKEIAHQVGRRGTRLMVGSNYRYHPSIRKIKDLWEEGRIGDVHLATSELIMNGPFSHPLTP</sequence>
<dbReference type="InterPro" id="IPR051450">
    <property type="entry name" value="Gfo/Idh/MocA_Oxidoreductases"/>
</dbReference>
<gene>
    <name evidence="2" type="ORF">S03H2_13961</name>
</gene>
<dbReference type="GO" id="GO:0000166">
    <property type="term" value="F:nucleotide binding"/>
    <property type="evidence" value="ECO:0007669"/>
    <property type="project" value="InterPro"/>
</dbReference>
<dbReference type="EMBL" id="BARU01007078">
    <property type="protein sequence ID" value="GAH40986.1"/>
    <property type="molecule type" value="Genomic_DNA"/>
</dbReference>
<dbReference type="PANTHER" id="PTHR43377:SF1">
    <property type="entry name" value="BILIVERDIN REDUCTASE A"/>
    <property type="match status" value="1"/>
</dbReference>